<name>A0A917U0V3_9ACTN</name>
<feature type="region of interest" description="Disordered" evidence="18">
    <location>
        <begin position="185"/>
        <end position="204"/>
    </location>
</feature>
<comment type="similarity">
    <text evidence="2 17">Belongs to the UppP family.</text>
</comment>
<dbReference type="GO" id="GO:0005886">
    <property type="term" value="C:plasma membrane"/>
    <property type="evidence" value="ECO:0007669"/>
    <property type="project" value="UniProtKB-SubCell"/>
</dbReference>
<organism evidence="19 20">
    <name type="scientific">Dactylosporangium sucinum</name>
    <dbReference type="NCBI Taxonomy" id="1424081"/>
    <lineage>
        <taxon>Bacteria</taxon>
        <taxon>Bacillati</taxon>
        <taxon>Actinomycetota</taxon>
        <taxon>Actinomycetes</taxon>
        <taxon>Micromonosporales</taxon>
        <taxon>Micromonosporaceae</taxon>
        <taxon>Dactylosporangium</taxon>
    </lineage>
</organism>
<dbReference type="InterPro" id="IPR003824">
    <property type="entry name" value="UppP"/>
</dbReference>
<keyword evidence="12 17" id="KW-0046">Antibiotic resistance</keyword>
<evidence type="ECO:0000256" key="15">
    <source>
        <dbReference type="ARBA" id="ARBA00032932"/>
    </source>
</evidence>
<dbReference type="GO" id="GO:0071555">
    <property type="term" value="P:cell wall organization"/>
    <property type="evidence" value="ECO:0007669"/>
    <property type="project" value="UniProtKB-KW"/>
</dbReference>
<keyword evidence="9 17" id="KW-0573">Peptidoglycan synthesis</keyword>
<keyword evidence="11 17" id="KW-0472">Membrane</keyword>
<keyword evidence="20" id="KW-1185">Reference proteome</keyword>
<dbReference type="GO" id="GO:0009252">
    <property type="term" value="P:peptidoglycan biosynthetic process"/>
    <property type="evidence" value="ECO:0007669"/>
    <property type="project" value="UniProtKB-KW"/>
</dbReference>
<feature type="transmembrane region" description="Helical" evidence="17">
    <location>
        <begin position="255"/>
        <end position="273"/>
    </location>
</feature>
<feature type="transmembrane region" description="Helical" evidence="17">
    <location>
        <begin position="137"/>
        <end position="153"/>
    </location>
</feature>
<evidence type="ECO:0000256" key="14">
    <source>
        <dbReference type="ARBA" id="ARBA00032707"/>
    </source>
</evidence>
<gene>
    <name evidence="19" type="primary">bacA</name>
    <name evidence="17" type="synonym">uppP</name>
    <name evidence="19" type="ORF">GCM10007977_059760</name>
</gene>
<evidence type="ECO:0000256" key="12">
    <source>
        <dbReference type="ARBA" id="ARBA00023251"/>
    </source>
</evidence>
<dbReference type="Pfam" id="PF02673">
    <property type="entry name" value="BacA"/>
    <property type="match status" value="2"/>
</dbReference>
<keyword evidence="5 17" id="KW-1003">Cell membrane</keyword>
<evidence type="ECO:0000256" key="13">
    <source>
        <dbReference type="ARBA" id="ARBA00023316"/>
    </source>
</evidence>
<evidence type="ECO:0000313" key="20">
    <source>
        <dbReference type="Proteomes" id="UP000642070"/>
    </source>
</evidence>
<comment type="caution">
    <text evidence="19">The sequence shown here is derived from an EMBL/GenBank/DDBJ whole genome shotgun (WGS) entry which is preliminary data.</text>
</comment>
<feature type="transmembrane region" description="Helical" evidence="17">
    <location>
        <begin position="317"/>
        <end position="337"/>
    </location>
</feature>
<evidence type="ECO:0000256" key="16">
    <source>
        <dbReference type="ARBA" id="ARBA00047594"/>
    </source>
</evidence>
<evidence type="ECO:0000313" key="19">
    <source>
        <dbReference type="EMBL" id="GGM50092.1"/>
    </source>
</evidence>
<evidence type="ECO:0000256" key="11">
    <source>
        <dbReference type="ARBA" id="ARBA00023136"/>
    </source>
</evidence>
<evidence type="ECO:0000256" key="17">
    <source>
        <dbReference type="HAMAP-Rule" id="MF_01006"/>
    </source>
</evidence>
<evidence type="ECO:0000256" key="3">
    <source>
        <dbReference type="ARBA" id="ARBA00012374"/>
    </source>
</evidence>
<comment type="miscellaneous">
    <text evidence="17">Bacitracin is thought to be involved in the inhibition of peptidoglycan synthesis by sequestering undecaprenyl diphosphate, thereby reducing the pool of lipid carrier available.</text>
</comment>
<evidence type="ECO:0000256" key="18">
    <source>
        <dbReference type="SAM" id="MobiDB-lite"/>
    </source>
</evidence>
<dbReference type="HAMAP" id="MF_01006">
    <property type="entry name" value="Undec_diphosphatase"/>
    <property type="match status" value="1"/>
</dbReference>
<evidence type="ECO:0000256" key="6">
    <source>
        <dbReference type="ARBA" id="ARBA00022692"/>
    </source>
</evidence>
<feature type="transmembrane region" description="Helical" evidence="17">
    <location>
        <begin position="285"/>
        <end position="305"/>
    </location>
</feature>
<evidence type="ECO:0000256" key="7">
    <source>
        <dbReference type="ARBA" id="ARBA00022801"/>
    </source>
</evidence>
<proteinExistence type="inferred from homology"/>
<dbReference type="NCBIfam" id="NF001395">
    <property type="entry name" value="PRK00281.3-1"/>
    <property type="match status" value="1"/>
</dbReference>
<reference evidence="19" key="1">
    <citation type="journal article" date="2014" name="Int. J. Syst. Evol. Microbiol.">
        <title>Complete genome sequence of Corynebacterium casei LMG S-19264T (=DSM 44701T), isolated from a smear-ripened cheese.</title>
        <authorList>
            <consortium name="US DOE Joint Genome Institute (JGI-PGF)"/>
            <person name="Walter F."/>
            <person name="Albersmeier A."/>
            <person name="Kalinowski J."/>
            <person name="Ruckert C."/>
        </authorList>
    </citation>
    <scope>NUCLEOTIDE SEQUENCE</scope>
    <source>
        <strain evidence="19">JCM 19831</strain>
    </source>
</reference>
<keyword evidence="8 17" id="KW-0133">Cell shape</keyword>
<comment type="catalytic activity">
    <reaction evidence="16 17">
        <text>di-trans,octa-cis-undecaprenyl diphosphate + H2O = di-trans,octa-cis-undecaprenyl phosphate + phosphate + H(+)</text>
        <dbReference type="Rhea" id="RHEA:28094"/>
        <dbReference type="ChEBI" id="CHEBI:15377"/>
        <dbReference type="ChEBI" id="CHEBI:15378"/>
        <dbReference type="ChEBI" id="CHEBI:43474"/>
        <dbReference type="ChEBI" id="CHEBI:58405"/>
        <dbReference type="ChEBI" id="CHEBI:60392"/>
        <dbReference type="EC" id="3.6.1.27"/>
    </reaction>
</comment>
<evidence type="ECO:0000256" key="4">
    <source>
        <dbReference type="ARBA" id="ARBA00021581"/>
    </source>
</evidence>
<feature type="transmembrane region" description="Helical" evidence="17">
    <location>
        <begin position="107"/>
        <end position="125"/>
    </location>
</feature>
<evidence type="ECO:0000256" key="8">
    <source>
        <dbReference type="ARBA" id="ARBA00022960"/>
    </source>
</evidence>
<protein>
    <recommendedName>
        <fullName evidence="4 17">Undecaprenyl-diphosphatase</fullName>
        <ecNumber evidence="3 17">3.6.1.27</ecNumber>
    </recommendedName>
    <alternativeName>
        <fullName evidence="15 17">Bacitracin resistance protein</fullName>
    </alternativeName>
    <alternativeName>
        <fullName evidence="14 17">Undecaprenyl pyrophosphate phosphatase</fullName>
    </alternativeName>
</protein>
<keyword evidence="10 17" id="KW-1133">Transmembrane helix</keyword>
<dbReference type="PANTHER" id="PTHR30622:SF4">
    <property type="entry name" value="UNDECAPRENYL-DIPHOSPHATASE"/>
    <property type="match status" value="1"/>
</dbReference>
<dbReference type="Proteomes" id="UP000642070">
    <property type="component" value="Unassembled WGS sequence"/>
</dbReference>
<accession>A0A917U0V3</accession>
<keyword evidence="7 17" id="KW-0378">Hydrolase</keyword>
<evidence type="ECO:0000256" key="10">
    <source>
        <dbReference type="ARBA" id="ARBA00022989"/>
    </source>
</evidence>
<evidence type="ECO:0000256" key="5">
    <source>
        <dbReference type="ARBA" id="ARBA00022475"/>
    </source>
</evidence>
<dbReference type="AlphaFoldDB" id="A0A917U0V3"/>
<dbReference type="EC" id="3.6.1.27" evidence="3 17"/>
<sequence>MPGVTVDAHHLTYPEAIVVGLLQGVTELFPVSSLGHSVLLPALLGGRWARDLDVSAPESPYLAFVVGLHVATALALLLFFWRDWLRIITGLVTSVRYRRIERPDERLAWMIVLATIPVGVSGLVLEHTFRTVLGRPVPAAIFLTVNGVLLYGFERLRRGATTANAATVPAVPVATSAPLASGAPAPLAAGTAPDPRDPGDIGDPGVASDRRIAGGSFGRAILIGTAQVLALLPGISRSGATLGAGLLKGLSHEDAARFSFLLATPVILAAGVLKIPDLFGPLGAGIHGQVLAGSLAAGVAAYGSVRFLTRYFETRTLTPFAGYCVVVGLGSLVWLLAA</sequence>
<dbReference type="GO" id="GO:0046677">
    <property type="term" value="P:response to antibiotic"/>
    <property type="evidence" value="ECO:0007669"/>
    <property type="project" value="UniProtKB-UniRule"/>
</dbReference>
<comment type="function">
    <text evidence="17">Catalyzes the dephosphorylation of undecaprenyl diphosphate (UPP). Confers resistance to bacitracin.</text>
</comment>
<evidence type="ECO:0000256" key="1">
    <source>
        <dbReference type="ARBA" id="ARBA00004651"/>
    </source>
</evidence>
<evidence type="ECO:0000256" key="2">
    <source>
        <dbReference type="ARBA" id="ARBA00010621"/>
    </source>
</evidence>
<dbReference type="GO" id="GO:0008360">
    <property type="term" value="P:regulation of cell shape"/>
    <property type="evidence" value="ECO:0007669"/>
    <property type="project" value="UniProtKB-KW"/>
</dbReference>
<reference evidence="19" key="2">
    <citation type="submission" date="2020-09" db="EMBL/GenBank/DDBJ databases">
        <authorList>
            <person name="Sun Q."/>
            <person name="Ohkuma M."/>
        </authorList>
    </citation>
    <scope>NUCLEOTIDE SEQUENCE</scope>
    <source>
        <strain evidence="19">JCM 19831</strain>
    </source>
</reference>
<keyword evidence="6 17" id="KW-0812">Transmembrane</keyword>
<evidence type="ECO:0000256" key="9">
    <source>
        <dbReference type="ARBA" id="ARBA00022984"/>
    </source>
</evidence>
<keyword evidence="13 17" id="KW-0961">Cell wall biogenesis/degradation</keyword>
<dbReference type="EMBL" id="BMPI01000032">
    <property type="protein sequence ID" value="GGM50092.1"/>
    <property type="molecule type" value="Genomic_DNA"/>
</dbReference>
<feature type="transmembrane region" description="Helical" evidence="17">
    <location>
        <begin position="61"/>
        <end position="81"/>
    </location>
</feature>
<dbReference type="PANTHER" id="PTHR30622">
    <property type="entry name" value="UNDECAPRENYL-DIPHOSPHATASE"/>
    <property type="match status" value="1"/>
</dbReference>
<dbReference type="GO" id="GO:0050380">
    <property type="term" value="F:undecaprenyl-diphosphatase activity"/>
    <property type="evidence" value="ECO:0007669"/>
    <property type="project" value="UniProtKB-UniRule"/>
</dbReference>
<comment type="subcellular location">
    <subcellularLocation>
        <location evidence="1 17">Cell membrane</location>
        <topology evidence="1 17">Multi-pass membrane protein</topology>
    </subcellularLocation>
</comment>